<dbReference type="PROSITE" id="PS50177">
    <property type="entry name" value="NTF2_DOMAIN"/>
    <property type="match status" value="1"/>
</dbReference>
<dbReference type="GO" id="GO:0051028">
    <property type="term" value="P:mRNA transport"/>
    <property type="evidence" value="ECO:0007669"/>
    <property type="project" value="UniProtKB-UniRule"/>
</dbReference>
<proteinExistence type="predicted"/>
<dbReference type="InterPro" id="IPR032710">
    <property type="entry name" value="NTF2-like_dom_sf"/>
</dbReference>
<keyword evidence="7" id="KW-1185">Reference proteome</keyword>
<evidence type="ECO:0000256" key="1">
    <source>
        <dbReference type="ARBA" id="ARBA00022490"/>
    </source>
</evidence>
<keyword evidence="4" id="KW-0813">Transport</keyword>
<evidence type="ECO:0000256" key="2">
    <source>
        <dbReference type="ARBA" id="ARBA00026247"/>
    </source>
</evidence>
<dbReference type="STRING" id="1291518.A0A0D9P5C0"/>
<dbReference type="FunFam" id="3.10.450.50:FF:000005">
    <property type="entry name" value="Nuclear transport factor 2"/>
    <property type="match status" value="1"/>
</dbReference>
<dbReference type="OrthoDB" id="6507044at2759"/>
<dbReference type="AlphaFoldDB" id="A0A0D9P5C0"/>
<dbReference type="InterPro" id="IPR018222">
    <property type="entry name" value="Nuclear_transport_factor_2_euk"/>
</dbReference>
<keyword evidence="4" id="KW-0539">Nucleus</keyword>
<gene>
    <name evidence="6" type="ORF">H634G_03352</name>
</gene>
<evidence type="ECO:0000313" key="6">
    <source>
        <dbReference type="EMBL" id="KJK81333.1"/>
    </source>
</evidence>
<dbReference type="Pfam" id="PF02136">
    <property type="entry name" value="NTF2"/>
    <property type="match status" value="1"/>
</dbReference>
<feature type="domain" description="NTF2" evidence="5">
    <location>
        <begin position="14"/>
        <end position="127"/>
    </location>
</feature>
<dbReference type="Proteomes" id="UP000054544">
    <property type="component" value="Unassembled WGS sequence"/>
</dbReference>
<dbReference type="SUPFAM" id="SSF54427">
    <property type="entry name" value="NTF2-like"/>
    <property type="match status" value="1"/>
</dbReference>
<evidence type="ECO:0000259" key="5">
    <source>
        <dbReference type="PROSITE" id="PS50177"/>
    </source>
</evidence>
<name>A0A0D9P5C0_METAN</name>
<evidence type="ECO:0000256" key="3">
    <source>
        <dbReference type="ARBA" id="ARBA00053082"/>
    </source>
</evidence>
<keyword evidence="4" id="KW-0653">Protein transport</keyword>
<dbReference type="InterPro" id="IPR002075">
    <property type="entry name" value="NTF2_dom"/>
</dbReference>
<accession>A0A0D9P5C0</accession>
<dbReference type="InterPro" id="IPR045875">
    <property type="entry name" value="NTF2"/>
</dbReference>
<sequence length="128" mass="14686">MADKWLTTDEVEDNARSFIKHYYQVFDNDRPAVYKFYRDNSMMLWDTTPCHGATSIAEKLTSLPLPKVLHHIQGFDAMPSNDEGGVLVLVKGVLLRGETEPAMKFVQSFQLLPDGDGYFIFNDIFRIH</sequence>
<dbReference type="Gene3D" id="3.10.450.50">
    <property type="match status" value="1"/>
</dbReference>
<dbReference type="CDD" id="cd00780">
    <property type="entry name" value="NTF2"/>
    <property type="match status" value="1"/>
</dbReference>
<comment type="subcellular location">
    <subcellularLocation>
        <location evidence="4">Cytoplasm</location>
    </subcellularLocation>
    <subcellularLocation>
        <location evidence="4">Nucleus</location>
    </subcellularLocation>
</comment>
<dbReference type="GO" id="GO:0006606">
    <property type="term" value="P:protein import into nucleus"/>
    <property type="evidence" value="ECO:0007669"/>
    <property type="project" value="UniProtKB-ARBA"/>
</dbReference>
<reference evidence="7" key="1">
    <citation type="journal article" date="2014" name="BMC Genomics">
        <title>The genome sequence of the biocontrol fungus Metarhizium anisopliae and comparative genomics of Metarhizium species.</title>
        <authorList>
            <person name="Pattemore J.A."/>
            <person name="Hane J.K."/>
            <person name="Williams A.H."/>
            <person name="Wilson B.A."/>
            <person name="Stodart B.J."/>
            <person name="Ash G.J."/>
        </authorList>
    </citation>
    <scope>NUCLEOTIDE SEQUENCE [LARGE SCALE GENOMIC DNA]</scope>
    <source>
        <strain evidence="7">BRIP 53293</strain>
    </source>
</reference>
<comment type="function">
    <text evidence="3">Facilitates protein transport into the nucleus. Could be part of a multicomponent system of cytosolic factors that assemble at the pore complex during nuclear import.</text>
</comment>
<protein>
    <recommendedName>
        <fullName evidence="2 4">Nuclear transport factor 2</fullName>
        <shortName evidence="4">NTF-2</shortName>
    </recommendedName>
</protein>
<dbReference type="GO" id="GO:0005635">
    <property type="term" value="C:nuclear envelope"/>
    <property type="evidence" value="ECO:0007669"/>
    <property type="project" value="UniProtKB-ARBA"/>
</dbReference>
<dbReference type="PANTHER" id="PTHR12612">
    <property type="entry name" value="NUCLEAR TRANSPORT FACTOR 2"/>
    <property type="match status" value="1"/>
</dbReference>
<keyword evidence="1 4" id="KW-0963">Cytoplasm</keyword>
<evidence type="ECO:0000256" key="4">
    <source>
        <dbReference type="RuleBase" id="RU369002"/>
    </source>
</evidence>
<dbReference type="EMBL" id="KE384726">
    <property type="protein sequence ID" value="KJK81333.1"/>
    <property type="molecule type" value="Genomic_DNA"/>
</dbReference>
<organism evidence="6 7">
    <name type="scientific">Metarhizium anisopliae BRIP 53293</name>
    <dbReference type="NCBI Taxonomy" id="1291518"/>
    <lineage>
        <taxon>Eukaryota</taxon>
        <taxon>Fungi</taxon>
        <taxon>Dikarya</taxon>
        <taxon>Ascomycota</taxon>
        <taxon>Pezizomycotina</taxon>
        <taxon>Sordariomycetes</taxon>
        <taxon>Hypocreomycetidae</taxon>
        <taxon>Hypocreales</taxon>
        <taxon>Clavicipitaceae</taxon>
        <taxon>Metarhizium</taxon>
    </lineage>
</organism>
<evidence type="ECO:0000313" key="7">
    <source>
        <dbReference type="Proteomes" id="UP000054544"/>
    </source>
</evidence>
<dbReference type="GO" id="GO:0005737">
    <property type="term" value="C:cytoplasm"/>
    <property type="evidence" value="ECO:0007669"/>
    <property type="project" value="UniProtKB-SubCell"/>
</dbReference>
<comment type="function">
    <text evidence="4">Has a role in nuclear-cytoplasmic transport of proteins and mRNAs.</text>
</comment>